<evidence type="ECO:0000313" key="1">
    <source>
        <dbReference type="EMBL" id="HHQ80447.1"/>
    </source>
</evidence>
<organism evidence="1">
    <name type="scientific">Fervidicoccus fontis</name>
    <dbReference type="NCBI Taxonomy" id="683846"/>
    <lineage>
        <taxon>Archaea</taxon>
        <taxon>Thermoproteota</taxon>
        <taxon>Thermoprotei</taxon>
        <taxon>Fervidicoccales</taxon>
        <taxon>Fervidicoccaceae</taxon>
        <taxon>Fervidicoccus</taxon>
    </lineage>
</organism>
<dbReference type="PANTHER" id="PTHR42240">
    <property type="entry name" value="DUF211 DOMAIN-CONTAINING PROTEIN"/>
    <property type="match status" value="1"/>
</dbReference>
<comment type="caution">
    <text evidence="1">The sequence shown here is derived from an EMBL/GenBank/DDBJ whole genome shotgun (WGS) entry which is preliminary data.</text>
</comment>
<reference evidence="1" key="1">
    <citation type="journal article" date="2020" name="mSystems">
        <title>Genome- and Community-Level Interaction Insights into Carbon Utilization and Element Cycling Functions of Hydrothermarchaeota in Hydrothermal Sediment.</title>
        <authorList>
            <person name="Zhou Z."/>
            <person name="Liu Y."/>
            <person name="Xu W."/>
            <person name="Pan J."/>
            <person name="Luo Z.H."/>
            <person name="Li M."/>
        </authorList>
    </citation>
    <scope>NUCLEOTIDE SEQUENCE [LARGE SCALE GENOMIC DNA]</scope>
    <source>
        <strain evidence="1">SpSt-1116</strain>
    </source>
</reference>
<name>A0A7J3ZK39_9CREN</name>
<gene>
    <name evidence="1" type="ORF">ENM78_03180</name>
</gene>
<dbReference type="EMBL" id="DRZC01000040">
    <property type="protein sequence ID" value="HHQ80447.1"/>
    <property type="molecule type" value="Genomic_DNA"/>
</dbReference>
<dbReference type="PANTHER" id="PTHR42240:SF1">
    <property type="entry name" value="DUF211 DOMAIN-CONTAINING PROTEIN"/>
    <property type="match status" value="1"/>
</dbReference>
<dbReference type="InterPro" id="IPR003831">
    <property type="entry name" value="DUF211"/>
</dbReference>
<dbReference type="Pfam" id="PF02680">
    <property type="entry name" value="DUF211"/>
    <property type="match status" value="1"/>
</dbReference>
<dbReference type="InterPro" id="IPR023129">
    <property type="entry name" value="MTH889-like_dom_sf"/>
</dbReference>
<evidence type="ECO:0008006" key="2">
    <source>
        <dbReference type="Google" id="ProtNLM"/>
    </source>
</evidence>
<proteinExistence type="predicted"/>
<accession>A0A7J3ZK39</accession>
<dbReference type="Gene3D" id="3.30.70.1340">
    <property type="entry name" value="MTH889-like domain"/>
    <property type="match status" value="1"/>
</dbReference>
<sequence length="95" mass="10528">MPVKRLILDALKPLRNPGIEELALALESIPGVEAVNITVKEFDVDSVTLIIAIEGENIDVSKVRKKLDEYGVAIHGVDQIIAGRRVIEIPSYYFE</sequence>
<dbReference type="AlphaFoldDB" id="A0A7J3ZK39"/>
<protein>
    <recommendedName>
        <fullName evidence="2">DUF211 domain-containing protein</fullName>
    </recommendedName>
</protein>
<dbReference type="SUPFAM" id="SSF160363">
    <property type="entry name" value="MTH889-like"/>
    <property type="match status" value="1"/>
</dbReference>